<feature type="compositionally biased region" description="Polar residues" evidence="1">
    <location>
        <begin position="69"/>
        <end position="96"/>
    </location>
</feature>
<name>A0A2T7A514_TUBBO</name>
<evidence type="ECO:0000313" key="3">
    <source>
        <dbReference type="Proteomes" id="UP000244722"/>
    </source>
</evidence>
<dbReference type="EMBL" id="NESQ01000022">
    <property type="protein sequence ID" value="PUU82790.1"/>
    <property type="molecule type" value="Genomic_DNA"/>
</dbReference>
<feature type="compositionally biased region" description="Polar residues" evidence="1">
    <location>
        <begin position="30"/>
        <end position="50"/>
    </location>
</feature>
<feature type="compositionally biased region" description="Low complexity" evidence="1">
    <location>
        <begin position="97"/>
        <end position="111"/>
    </location>
</feature>
<organism evidence="2 3">
    <name type="scientific">Tuber borchii</name>
    <name type="common">White truffle</name>
    <dbReference type="NCBI Taxonomy" id="42251"/>
    <lineage>
        <taxon>Eukaryota</taxon>
        <taxon>Fungi</taxon>
        <taxon>Dikarya</taxon>
        <taxon>Ascomycota</taxon>
        <taxon>Pezizomycotina</taxon>
        <taxon>Pezizomycetes</taxon>
        <taxon>Pezizales</taxon>
        <taxon>Tuberaceae</taxon>
        <taxon>Tuber</taxon>
    </lineage>
</organism>
<feature type="region of interest" description="Disordered" evidence="1">
    <location>
        <begin position="1"/>
        <end position="130"/>
    </location>
</feature>
<sequence>MSTFRIGLHSMSKTPPPQTFSPSRGDRHNQATSQRQYCNPFSEQAASPWQQDHYLNDHSDGNARFISGSGLTPNTPPNDGSSPSSLGWNSQYSTVDSYGSSNTSYSQGSGSIDPRSTQSGSSPENSHQIPLTAPACSTKAARPPKPPHTLPTQPTGTSAIIITIYNILSDKSSWLVVSKTRNLTLT</sequence>
<proteinExistence type="predicted"/>
<accession>A0A2T7A514</accession>
<gene>
    <name evidence="2" type="ORF">B9Z19DRAFT_1061555</name>
</gene>
<dbReference type="Proteomes" id="UP000244722">
    <property type="component" value="Unassembled WGS sequence"/>
</dbReference>
<evidence type="ECO:0000313" key="2">
    <source>
        <dbReference type="EMBL" id="PUU82790.1"/>
    </source>
</evidence>
<comment type="caution">
    <text evidence="2">The sequence shown here is derived from an EMBL/GenBank/DDBJ whole genome shotgun (WGS) entry which is preliminary data.</text>
</comment>
<feature type="compositionally biased region" description="Polar residues" evidence="1">
    <location>
        <begin position="114"/>
        <end position="129"/>
    </location>
</feature>
<protein>
    <submittedName>
        <fullName evidence="2">Uncharacterized protein</fullName>
    </submittedName>
</protein>
<reference evidence="2 3" key="1">
    <citation type="submission" date="2017-04" db="EMBL/GenBank/DDBJ databases">
        <title>Draft genome sequence of Tuber borchii Vittad., a whitish edible truffle.</title>
        <authorList>
            <consortium name="DOE Joint Genome Institute"/>
            <person name="Murat C."/>
            <person name="Kuo A."/>
            <person name="Barry K.W."/>
            <person name="Clum A."/>
            <person name="Dockter R.B."/>
            <person name="Fauchery L."/>
            <person name="Iotti M."/>
            <person name="Kohler A."/>
            <person name="Labutti K."/>
            <person name="Lindquist E.A."/>
            <person name="Lipzen A."/>
            <person name="Ohm R.A."/>
            <person name="Wang M."/>
            <person name="Grigoriev I.V."/>
            <person name="Zambonelli A."/>
            <person name="Martin F.M."/>
        </authorList>
    </citation>
    <scope>NUCLEOTIDE SEQUENCE [LARGE SCALE GENOMIC DNA]</scope>
    <source>
        <strain evidence="2 3">Tbo3840</strain>
    </source>
</reference>
<evidence type="ECO:0000256" key="1">
    <source>
        <dbReference type="SAM" id="MobiDB-lite"/>
    </source>
</evidence>
<keyword evidence="3" id="KW-1185">Reference proteome</keyword>
<dbReference type="AlphaFoldDB" id="A0A2T7A514"/>